<proteinExistence type="predicted"/>
<feature type="compositionally biased region" description="Basic and acidic residues" evidence="1">
    <location>
        <begin position="73"/>
        <end position="87"/>
    </location>
</feature>
<evidence type="ECO:0000313" key="2">
    <source>
        <dbReference type="EMBL" id="KAF6758655.1"/>
    </source>
</evidence>
<comment type="caution">
    <text evidence="2">The sequence shown here is derived from an EMBL/GenBank/DDBJ whole genome shotgun (WGS) entry which is preliminary data.</text>
</comment>
<dbReference type="Proteomes" id="UP000521943">
    <property type="component" value="Unassembled WGS sequence"/>
</dbReference>
<evidence type="ECO:0000313" key="3">
    <source>
        <dbReference type="Proteomes" id="UP000521943"/>
    </source>
</evidence>
<sequence length="299" mass="34471">MARRKEETKQLDQLASVCAEAQRLERRREISRISSRKSYYKNLEKSRKAGAARARKARALLKPDMGKKRSPRQRLERRQAASRDSSMKHYYKYLAESRKKGAARTRKCREKKQRELEATPSPPLPALVPEPLFITPLGELPCSDGMMSTNEAPTTSLSRFQQLVGYDSSDESERSQSPPPGPREQEFSSDGFPNSPPPLPALPPSPMLLLSPFRSPIRMAPIRVIDPVRGQRRGSLAQLPSTPLMWPACQQILRQYTEDEQRFLSSVWWRARDLCDRYGGLQFWNMFWERAYNEEEAKF</sequence>
<name>A0A8H6I4B6_9AGAR</name>
<feature type="compositionally biased region" description="Basic residues" evidence="1">
    <location>
        <begin position="100"/>
        <end position="111"/>
    </location>
</feature>
<feature type="region of interest" description="Disordered" evidence="1">
    <location>
        <begin position="166"/>
        <end position="203"/>
    </location>
</feature>
<feature type="compositionally biased region" description="Pro residues" evidence="1">
    <location>
        <begin position="194"/>
        <end position="203"/>
    </location>
</feature>
<reference evidence="2 3" key="1">
    <citation type="submission" date="2020-07" db="EMBL/GenBank/DDBJ databases">
        <title>Comparative genomics of pyrophilous fungi reveals a link between fire events and developmental genes.</title>
        <authorList>
            <consortium name="DOE Joint Genome Institute"/>
            <person name="Steindorff A.S."/>
            <person name="Carver A."/>
            <person name="Calhoun S."/>
            <person name="Stillman K."/>
            <person name="Liu H."/>
            <person name="Lipzen A."/>
            <person name="Pangilinan J."/>
            <person name="Labutti K."/>
            <person name="Bruns T.D."/>
            <person name="Grigoriev I.V."/>
        </authorList>
    </citation>
    <scope>NUCLEOTIDE SEQUENCE [LARGE SCALE GENOMIC DNA]</scope>
    <source>
        <strain evidence="2 3">CBS 144469</strain>
    </source>
</reference>
<accession>A0A8H6I4B6</accession>
<feature type="compositionally biased region" description="Basic residues" evidence="1">
    <location>
        <begin position="48"/>
        <end position="59"/>
    </location>
</feature>
<gene>
    <name evidence="2" type="ORF">DFP72DRAFT_845012</name>
</gene>
<evidence type="ECO:0000256" key="1">
    <source>
        <dbReference type="SAM" id="MobiDB-lite"/>
    </source>
</evidence>
<protein>
    <submittedName>
        <fullName evidence="2">Uncharacterized protein</fullName>
    </submittedName>
</protein>
<feature type="region of interest" description="Disordered" evidence="1">
    <location>
        <begin position="35"/>
        <end position="127"/>
    </location>
</feature>
<dbReference type="AlphaFoldDB" id="A0A8H6I4B6"/>
<keyword evidence="3" id="KW-1185">Reference proteome</keyword>
<organism evidence="2 3">
    <name type="scientific">Ephemerocybe angulata</name>
    <dbReference type="NCBI Taxonomy" id="980116"/>
    <lineage>
        <taxon>Eukaryota</taxon>
        <taxon>Fungi</taxon>
        <taxon>Dikarya</taxon>
        <taxon>Basidiomycota</taxon>
        <taxon>Agaricomycotina</taxon>
        <taxon>Agaricomycetes</taxon>
        <taxon>Agaricomycetidae</taxon>
        <taxon>Agaricales</taxon>
        <taxon>Agaricineae</taxon>
        <taxon>Psathyrellaceae</taxon>
        <taxon>Ephemerocybe</taxon>
    </lineage>
</organism>
<dbReference type="EMBL" id="JACGCI010000018">
    <property type="protein sequence ID" value="KAF6758655.1"/>
    <property type="molecule type" value="Genomic_DNA"/>
</dbReference>